<reference evidence="1 2" key="1">
    <citation type="journal article" date="2022" name="IScience">
        <title>An ultrasensitive nanofiber-based assay for enzymatic hydrolysis and deep-sea microbial degradation of cellulose.</title>
        <authorList>
            <person name="Tsudome M."/>
            <person name="Tachioka M."/>
            <person name="Miyazaki M."/>
            <person name="Uchimura K."/>
            <person name="Tsuda M."/>
            <person name="Takaki Y."/>
            <person name="Deguchi S."/>
        </authorList>
    </citation>
    <scope>NUCLEOTIDE SEQUENCE [LARGE SCALE GENOMIC DNA]</scope>
    <source>
        <strain evidence="1 2">GE09</strain>
    </source>
</reference>
<proteinExistence type="predicted"/>
<keyword evidence="2" id="KW-1185">Reference proteome</keyword>
<name>A0AAN2BJV0_9GAMM</name>
<accession>A0AAN2BJV0</accession>
<gene>
    <name evidence="1" type="ORF">MARGE09_P1525</name>
</gene>
<dbReference type="EMBL" id="AP023086">
    <property type="protein sequence ID" value="BCD97324.1"/>
    <property type="molecule type" value="Genomic_DNA"/>
</dbReference>
<evidence type="ECO:0000313" key="1">
    <source>
        <dbReference type="EMBL" id="BCD97324.1"/>
    </source>
</evidence>
<sequence>MSKSLIAKEAAYAKLLQRIPAIVDALGAKQPQAPENFIQWLKDAEHNLQEFNAPEVSEIAAIRSKLYVNHYKSVTRKEQQRACCENLPDAQVVIFRLYEEVSTPIKEAKKLLAPMLAAVAQSGAVTYGVSDNFQIFIEKLSQILNQHEQLKTSMVHVNALLPAHDCLWLLADMVDLEVWPRPKAA</sequence>
<evidence type="ECO:0000313" key="2">
    <source>
        <dbReference type="Proteomes" id="UP001320119"/>
    </source>
</evidence>
<protein>
    <submittedName>
        <fullName evidence="1">Uncharacterized protein</fullName>
    </submittedName>
</protein>
<dbReference type="KEGG" id="marq:MARGE09_P1525"/>
<dbReference type="RefSeq" id="WP_236986797.1">
    <property type="nucleotide sequence ID" value="NZ_AP023086.1"/>
</dbReference>
<dbReference type="Proteomes" id="UP001320119">
    <property type="component" value="Chromosome"/>
</dbReference>
<dbReference type="AlphaFoldDB" id="A0AAN2BJV0"/>
<organism evidence="1 2">
    <name type="scientific">Marinagarivorans cellulosilyticus</name>
    <dbReference type="NCBI Taxonomy" id="2721545"/>
    <lineage>
        <taxon>Bacteria</taxon>
        <taxon>Pseudomonadati</taxon>
        <taxon>Pseudomonadota</taxon>
        <taxon>Gammaproteobacteria</taxon>
        <taxon>Cellvibrionales</taxon>
        <taxon>Cellvibrionaceae</taxon>
        <taxon>Marinagarivorans</taxon>
    </lineage>
</organism>